<feature type="transmembrane region" description="Helical" evidence="1">
    <location>
        <begin position="111"/>
        <end position="130"/>
    </location>
</feature>
<feature type="transmembrane region" description="Helical" evidence="1">
    <location>
        <begin position="136"/>
        <end position="155"/>
    </location>
</feature>
<organism evidence="2 3">
    <name type="scientific">Rhodobium gokarnense</name>
    <dbReference type="NCBI Taxonomy" id="364296"/>
    <lineage>
        <taxon>Bacteria</taxon>
        <taxon>Pseudomonadati</taxon>
        <taxon>Pseudomonadota</taxon>
        <taxon>Alphaproteobacteria</taxon>
        <taxon>Hyphomicrobiales</taxon>
        <taxon>Rhodobiaceae</taxon>
        <taxon>Rhodobium</taxon>
    </lineage>
</organism>
<gene>
    <name evidence="2" type="ORF">M2319_004292</name>
</gene>
<keyword evidence="1" id="KW-0472">Membrane</keyword>
<proteinExistence type="predicted"/>
<name>A0ABT3HHQ5_9HYPH</name>
<keyword evidence="1" id="KW-1133">Transmembrane helix</keyword>
<comment type="caution">
    <text evidence="2">The sequence shown here is derived from an EMBL/GenBank/DDBJ whole genome shotgun (WGS) entry which is preliminary data.</text>
</comment>
<sequence>MKKGNKDRLRYDEWLSRLFRMDDGVWRRHASGWSVWTRAASLPLLVLAVWSHRWVGIGGALSLVGLVAVWTYLNPRIFPAPKRTDTWHARATFGERVWLNRHRIPIPRHHAVVAHILAGIAATGAVIALWGTFLAAFWPTLIGIVIVLLGKFWFLDRMVWLYQDMKDMDPIYRSWERIPVNDNEAARKWPRRKRREG</sequence>
<feature type="transmembrane region" description="Helical" evidence="1">
    <location>
        <begin position="30"/>
        <end position="48"/>
    </location>
</feature>
<feature type="transmembrane region" description="Helical" evidence="1">
    <location>
        <begin position="54"/>
        <end position="73"/>
    </location>
</feature>
<evidence type="ECO:0000313" key="2">
    <source>
        <dbReference type="EMBL" id="MCW2309928.1"/>
    </source>
</evidence>
<dbReference type="EMBL" id="JAOQNS010000016">
    <property type="protein sequence ID" value="MCW2309928.1"/>
    <property type="molecule type" value="Genomic_DNA"/>
</dbReference>
<dbReference type="RefSeq" id="WP_264603505.1">
    <property type="nucleotide sequence ID" value="NZ_JAOQNS010000016.1"/>
</dbReference>
<dbReference type="Pfam" id="PF20358">
    <property type="entry name" value="DUF6653"/>
    <property type="match status" value="1"/>
</dbReference>
<keyword evidence="1" id="KW-0812">Transmembrane</keyword>
<keyword evidence="3" id="KW-1185">Reference proteome</keyword>
<evidence type="ECO:0000313" key="3">
    <source>
        <dbReference type="Proteomes" id="UP001209755"/>
    </source>
</evidence>
<evidence type="ECO:0000256" key="1">
    <source>
        <dbReference type="SAM" id="Phobius"/>
    </source>
</evidence>
<reference evidence="3" key="1">
    <citation type="submission" date="2023-07" db="EMBL/GenBank/DDBJ databases">
        <title>Genome sequencing of Purple Non-Sulfur Bacteria from various extreme environments.</title>
        <authorList>
            <person name="Mayer M."/>
        </authorList>
    </citation>
    <scope>NUCLEOTIDE SEQUENCE [LARGE SCALE GENOMIC DNA]</scope>
    <source>
        <strain evidence="3">DSM 17935</strain>
    </source>
</reference>
<accession>A0ABT3HHQ5</accession>
<protein>
    <submittedName>
        <fullName evidence="2">Uncharacterized protein</fullName>
    </submittedName>
</protein>
<dbReference type="Proteomes" id="UP001209755">
    <property type="component" value="Unassembled WGS sequence"/>
</dbReference>
<dbReference type="InterPro" id="IPR046595">
    <property type="entry name" value="DUF6653"/>
</dbReference>